<evidence type="ECO:0000313" key="2">
    <source>
        <dbReference type="EMBL" id="SDI62100.1"/>
    </source>
</evidence>
<feature type="chain" id="PRO_5011501016" description="Outer membrane assembly lipoprotein YfiO" evidence="1">
    <location>
        <begin position="24"/>
        <end position="730"/>
    </location>
</feature>
<feature type="signal peptide" evidence="1">
    <location>
        <begin position="1"/>
        <end position="23"/>
    </location>
</feature>
<sequence length="730" mass="80377">MRLRGLPYLALTLGLLAAQQANASSDDSCYPSWNLKRDTLDVCNSLPFLSPGNDSRVNLQLLLADGGRATLPERPLSDDEQQLGYALVPFPLTRLFDEPPQADVAAPSGNAKPAAPLAELAVRIGLPADSVPAETESFANGEGSRCRSNNPATAQDFLAQLLLADVPAAERQSLARARLSLLQGCQWDDAQLSGILPSDIDSAPGHDFATYLEGVAAFYNGRFSDARQRFLSLGGSALPWVQETARYMLGRSQLNQAQQNAFDDMGYPDLRKVDRAPLKVAESDFKAYLEAYPQGRYAASAKGLLRRVYWLMNDQGRLAGEYAWLFAQPESAQGGADQAQWIAEVDNKLLVTAHPADVRDPRLLAVLDLMQMRHHEANEARALDLAGLQGQKALFAEQPGLHDYLLAAWQLYVEGNLEQARQSLPQTLPEKLDYLAFSQQTLRGFSLEAGNDWLGAEKLWLQLLPLARQPLQREQLELALAFNYERSDRLVKVFADNSPVRTPAIRELLLRHVAGPELLRQQAKAEAVPAEERDTALFSLLYKDLLHGHYANFINDLALLPAEPSTKPLTASLGFVYGNGMPLTLFQWPGGKGTSGYDCPAIRDIAVALQQQPQPPQALNCFGEFILRNNLDGFPLDSQPGPRELGGSPTLFDGALYSRLDGYMKVIADPQAGGDDKAYALFRAINCYAPSGYNGCGRQDIAPAQRKQWFRALKTQYAATSWAKSLKYYW</sequence>
<name>A0A1G8M3Z4_9PSED</name>
<dbReference type="EMBL" id="FNDS01000013">
    <property type="protein sequence ID" value="SDI62100.1"/>
    <property type="molecule type" value="Genomic_DNA"/>
</dbReference>
<reference evidence="3" key="1">
    <citation type="submission" date="2016-10" db="EMBL/GenBank/DDBJ databases">
        <authorList>
            <person name="Varghese N."/>
            <person name="Submissions S."/>
        </authorList>
    </citation>
    <scope>NUCLEOTIDE SEQUENCE [LARGE SCALE GENOMIC DNA]</scope>
    <source>
        <strain evidence="3">CCM 7469</strain>
    </source>
</reference>
<dbReference type="OrthoDB" id="5583261at2"/>
<dbReference type="RefSeq" id="WP_090267596.1">
    <property type="nucleotide sequence ID" value="NZ_FNDS01000013.1"/>
</dbReference>
<accession>A0A1G8M3Z4</accession>
<proteinExistence type="predicted"/>
<organism evidence="2 3">
    <name type="scientific">Pseudomonas panipatensis</name>
    <dbReference type="NCBI Taxonomy" id="428992"/>
    <lineage>
        <taxon>Bacteria</taxon>
        <taxon>Pseudomonadati</taxon>
        <taxon>Pseudomonadota</taxon>
        <taxon>Gammaproteobacteria</taxon>
        <taxon>Pseudomonadales</taxon>
        <taxon>Pseudomonadaceae</taxon>
        <taxon>Pseudomonas</taxon>
    </lineage>
</organism>
<keyword evidence="3" id="KW-1185">Reference proteome</keyword>
<dbReference type="Proteomes" id="UP000199636">
    <property type="component" value="Unassembled WGS sequence"/>
</dbReference>
<protein>
    <recommendedName>
        <fullName evidence="4">Outer membrane assembly lipoprotein YfiO</fullName>
    </recommendedName>
</protein>
<dbReference type="AlphaFoldDB" id="A0A1G8M3Z4"/>
<evidence type="ECO:0000256" key="1">
    <source>
        <dbReference type="SAM" id="SignalP"/>
    </source>
</evidence>
<evidence type="ECO:0008006" key="4">
    <source>
        <dbReference type="Google" id="ProtNLM"/>
    </source>
</evidence>
<evidence type="ECO:0000313" key="3">
    <source>
        <dbReference type="Proteomes" id="UP000199636"/>
    </source>
</evidence>
<dbReference type="STRING" id="428992.SAMN05216272_11339"/>
<gene>
    <name evidence="2" type="ORF">SAMN05216272_11339</name>
</gene>
<keyword evidence="1" id="KW-0732">Signal</keyword>